<sequence length="158" mass="17378">MKEIHTTLQGNACSDPVIMRGGEEPFSVKVRMAVNTRYFNHRTNEFEDRKPEYFTVYTRRKLARHVLGSVKKGQPLIVTGRLSTHEWTDDQGREHSQLAVQAEAIGHDLLFGTTAFSKAAGIADEPDFDPDTGVIMTDEGEAEDSGDGASPVGELLAS</sequence>
<dbReference type="InterPro" id="IPR000424">
    <property type="entry name" value="Primosome_PriB/ssb"/>
</dbReference>
<comment type="caution">
    <text evidence="4">The sequence shown here is derived from an EMBL/GenBank/DDBJ whole genome shotgun (WGS) entry which is preliminary data.</text>
</comment>
<dbReference type="Pfam" id="PF00436">
    <property type="entry name" value="SSB"/>
    <property type="match status" value="1"/>
</dbReference>
<evidence type="ECO:0000313" key="5">
    <source>
        <dbReference type="Proteomes" id="UP001589793"/>
    </source>
</evidence>
<dbReference type="InterPro" id="IPR012340">
    <property type="entry name" value="NA-bd_OB-fold"/>
</dbReference>
<dbReference type="EMBL" id="JBHLSV010000005">
    <property type="protein sequence ID" value="MFC0673455.1"/>
    <property type="molecule type" value="Genomic_DNA"/>
</dbReference>
<name>A0ABV6R8Z6_9MICO</name>
<reference evidence="4 5" key="1">
    <citation type="submission" date="2024-09" db="EMBL/GenBank/DDBJ databases">
        <authorList>
            <person name="Sun Q."/>
            <person name="Mori K."/>
        </authorList>
    </citation>
    <scope>NUCLEOTIDE SEQUENCE [LARGE SCALE GENOMIC DNA]</scope>
    <source>
        <strain evidence="4 5">CICC 10874</strain>
    </source>
</reference>
<feature type="region of interest" description="Disordered" evidence="3">
    <location>
        <begin position="127"/>
        <end position="158"/>
    </location>
</feature>
<keyword evidence="1 2" id="KW-0238">DNA-binding</keyword>
<accession>A0ABV6R8Z6</accession>
<gene>
    <name evidence="4" type="ORF">ACFFF6_05740</name>
</gene>
<dbReference type="Gene3D" id="2.40.50.140">
    <property type="entry name" value="Nucleic acid-binding proteins"/>
    <property type="match status" value="1"/>
</dbReference>
<dbReference type="RefSeq" id="WP_376979035.1">
    <property type="nucleotide sequence ID" value="NZ_JBHLSV010000005.1"/>
</dbReference>
<dbReference type="PROSITE" id="PS50935">
    <property type="entry name" value="SSB"/>
    <property type="match status" value="1"/>
</dbReference>
<dbReference type="GO" id="GO:0003677">
    <property type="term" value="F:DNA binding"/>
    <property type="evidence" value="ECO:0007669"/>
    <property type="project" value="UniProtKB-KW"/>
</dbReference>
<keyword evidence="5" id="KW-1185">Reference proteome</keyword>
<dbReference type="SUPFAM" id="SSF50249">
    <property type="entry name" value="Nucleic acid-binding proteins"/>
    <property type="match status" value="1"/>
</dbReference>
<dbReference type="CDD" id="cd04496">
    <property type="entry name" value="SSB_OBF"/>
    <property type="match status" value="1"/>
</dbReference>
<evidence type="ECO:0000313" key="4">
    <source>
        <dbReference type="EMBL" id="MFC0673455.1"/>
    </source>
</evidence>
<evidence type="ECO:0000256" key="1">
    <source>
        <dbReference type="ARBA" id="ARBA00023125"/>
    </source>
</evidence>
<evidence type="ECO:0000256" key="3">
    <source>
        <dbReference type="SAM" id="MobiDB-lite"/>
    </source>
</evidence>
<dbReference type="Proteomes" id="UP001589793">
    <property type="component" value="Unassembled WGS sequence"/>
</dbReference>
<protein>
    <submittedName>
        <fullName evidence="4">Single-stranded DNA-binding protein</fullName>
    </submittedName>
</protein>
<proteinExistence type="predicted"/>
<organism evidence="4 5">
    <name type="scientific">Brachybacterium hainanense</name>
    <dbReference type="NCBI Taxonomy" id="1541174"/>
    <lineage>
        <taxon>Bacteria</taxon>
        <taxon>Bacillati</taxon>
        <taxon>Actinomycetota</taxon>
        <taxon>Actinomycetes</taxon>
        <taxon>Micrococcales</taxon>
        <taxon>Dermabacteraceae</taxon>
        <taxon>Brachybacterium</taxon>
    </lineage>
</organism>
<evidence type="ECO:0000256" key="2">
    <source>
        <dbReference type="PROSITE-ProRule" id="PRU00252"/>
    </source>
</evidence>